<evidence type="ECO:0008006" key="4">
    <source>
        <dbReference type="Google" id="ProtNLM"/>
    </source>
</evidence>
<dbReference type="GO" id="GO:0005509">
    <property type="term" value="F:calcium ion binding"/>
    <property type="evidence" value="ECO:0007669"/>
    <property type="project" value="TreeGrafter"/>
</dbReference>
<evidence type="ECO:0000313" key="2">
    <source>
        <dbReference type="EMBL" id="KAJ3699354.1"/>
    </source>
</evidence>
<keyword evidence="3" id="KW-1185">Reference proteome</keyword>
<dbReference type="InterPro" id="IPR007736">
    <property type="entry name" value="Caleosin-related"/>
</dbReference>
<organism evidence="2 3">
    <name type="scientific">Rhynchospora tenuis</name>
    <dbReference type="NCBI Taxonomy" id="198213"/>
    <lineage>
        <taxon>Eukaryota</taxon>
        <taxon>Viridiplantae</taxon>
        <taxon>Streptophyta</taxon>
        <taxon>Embryophyta</taxon>
        <taxon>Tracheophyta</taxon>
        <taxon>Spermatophyta</taxon>
        <taxon>Magnoliopsida</taxon>
        <taxon>Liliopsida</taxon>
        <taxon>Poales</taxon>
        <taxon>Cyperaceae</taxon>
        <taxon>Cyperoideae</taxon>
        <taxon>Rhynchosporeae</taxon>
        <taxon>Rhynchospora</taxon>
    </lineage>
</organism>
<reference evidence="2 3" key="1">
    <citation type="journal article" date="2022" name="Cell">
        <title>Repeat-based holocentromeres influence genome architecture and karyotype evolution.</title>
        <authorList>
            <person name="Hofstatter P.G."/>
            <person name="Thangavel G."/>
            <person name="Lux T."/>
            <person name="Neumann P."/>
            <person name="Vondrak T."/>
            <person name="Novak P."/>
            <person name="Zhang M."/>
            <person name="Costa L."/>
            <person name="Castellani M."/>
            <person name="Scott A."/>
            <person name="Toegelov H."/>
            <person name="Fuchs J."/>
            <person name="Mata-Sucre Y."/>
            <person name="Dias Y."/>
            <person name="Vanzela A.L.L."/>
            <person name="Huettel B."/>
            <person name="Almeida C.C.S."/>
            <person name="Simkova H."/>
            <person name="Souza G."/>
            <person name="Pedrosa-Harand A."/>
            <person name="Macas J."/>
            <person name="Mayer K.F.X."/>
            <person name="Houben A."/>
            <person name="Marques A."/>
        </authorList>
    </citation>
    <scope>NUCLEOTIDE SEQUENCE [LARGE SCALE GENOMIC DNA]</scope>
    <source>
        <strain evidence="2">RhyTen1mFocal</strain>
    </source>
</reference>
<dbReference type="PANTHER" id="PTHR31495:SF1">
    <property type="entry name" value="INACTIVE PEROXYGENASE-LIKE PROTEIN-RELATED"/>
    <property type="match status" value="1"/>
</dbReference>
<comment type="similarity">
    <text evidence="1">Belongs to the caleosin family.</text>
</comment>
<dbReference type="EMBL" id="JAMRDG010000001">
    <property type="protein sequence ID" value="KAJ3699354.1"/>
    <property type="molecule type" value="Genomic_DNA"/>
</dbReference>
<evidence type="ECO:0000256" key="1">
    <source>
        <dbReference type="ARBA" id="ARBA00006765"/>
    </source>
</evidence>
<name>A0AAD6ESE1_9POAL</name>
<gene>
    <name evidence="2" type="ORF">LUZ61_003059</name>
</gene>
<protein>
    <recommendedName>
        <fullName evidence="4">Peroxygenase 4</fullName>
    </recommendedName>
</protein>
<dbReference type="GO" id="GO:0004497">
    <property type="term" value="F:monooxygenase activity"/>
    <property type="evidence" value="ECO:0007669"/>
    <property type="project" value="TreeGrafter"/>
</dbReference>
<evidence type="ECO:0000313" key="3">
    <source>
        <dbReference type="Proteomes" id="UP001210211"/>
    </source>
</evidence>
<dbReference type="AlphaFoldDB" id="A0AAD6ESE1"/>
<dbReference type="PANTHER" id="PTHR31495">
    <property type="entry name" value="PEROXYGENASE 3-RELATED"/>
    <property type="match status" value="1"/>
</dbReference>
<comment type="caution">
    <text evidence="2">The sequence shown here is derived from an EMBL/GenBank/DDBJ whole genome shotgun (WGS) entry which is preliminary data.</text>
</comment>
<proteinExistence type="inferred from homology"/>
<dbReference type="Pfam" id="PF05042">
    <property type="entry name" value="Caleosin"/>
    <property type="match status" value="1"/>
</dbReference>
<sequence length="144" mass="15653">MTAIGFGIGLATYAAGLIVGGLNGTIPGVFNPVYVENIKKGIHRSHSGAYDKEGRFVLEKFEQVFTKFGKTKPNALTLPEIDQLIEGHKEPNDPLGPLSETVEWKLLYIAAKDKDGFLNKDTAIGAFDGSLWDKMAKQKSSPTN</sequence>
<dbReference type="Proteomes" id="UP001210211">
    <property type="component" value="Unassembled WGS sequence"/>
</dbReference>
<accession>A0AAD6ESE1</accession>